<dbReference type="Gene3D" id="3.30.70.3290">
    <property type="match status" value="1"/>
</dbReference>
<name>A0ABV3D1N1_STREX</name>
<evidence type="ECO:0000313" key="4">
    <source>
        <dbReference type="EMBL" id="MEU7296359.1"/>
    </source>
</evidence>
<sequence length="572" mass="59234">MTTNRNSVESRASRGDDKAIAVIGMSCRLPMAFGPADFWQLLHGGTGAITDVPPGRWDTTEPPAGSGVRRGGFIDGIGDFDAAFFGISPREAAAMDPQQRLVLELAWEALEDAGVVPARLRDSRTAVFVGTLRDDYTSLANQYGEQVITQHSMTGLNRGVIANRVSYYLGLRGPSLTVDAAQSSSLVAVHLACESLRSGESTTAIAAGINLNILGESAVTEERFGGLSPDGTAYTFDARANGFVRGEGGGAVILKPLAQAEADGDRIYGVIRGSAVNNDGATPGLTVPSREAQREVIREAYEKAGISPSDVQYVELHGTGTPVGDPIEAGALGDVFSSHRAPGDPLLVGSAKTNVGHLEGAAGMVGLLKALLSLTHREIPASLNFETPNPAIDLDGLGLSVPRELTAWPHPDRPLVAGVSSFGMGGTNCHVVLTEAPAPETAEAGPAAVDAPVAAPAVLPWILSGRDADALRAQAAKLRAFAATSEAGTADLGWSLLTTRTTFDERAVVLADGKDAYLAGLDSLVDGTPGTGVVTGHVQDGRLGFLFTGQGAQRAGMAQELYASFPAFAAAF</sequence>
<feature type="non-terminal residue" evidence="4">
    <location>
        <position position="572"/>
    </location>
</feature>
<dbReference type="SUPFAM" id="SSF53901">
    <property type="entry name" value="Thiolase-like"/>
    <property type="match status" value="1"/>
</dbReference>
<dbReference type="Pfam" id="PF02801">
    <property type="entry name" value="Ketoacyl-synt_C"/>
    <property type="match status" value="1"/>
</dbReference>
<dbReference type="InterPro" id="IPR050091">
    <property type="entry name" value="PKS_NRPS_Biosynth_Enz"/>
</dbReference>
<dbReference type="PANTHER" id="PTHR43775">
    <property type="entry name" value="FATTY ACID SYNTHASE"/>
    <property type="match status" value="1"/>
</dbReference>
<dbReference type="PANTHER" id="PTHR43775:SF51">
    <property type="entry name" value="INACTIVE PHENOLPHTHIOCEROL SYNTHESIS POLYKETIDE SYNTHASE TYPE I PKS1-RELATED"/>
    <property type="match status" value="1"/>
</dbReference>
<dbReference type="InterPro" id="IPR016039">
    <property type="entry name" value="Thiolase-like"/>
</dbReference>
<evidence type="ECO:0000256" key="1">
    <source>
        <dbReference type="ARBA" id="ARBA00022679"/>
    </source>
</evidence>
<dbReference type="InterPro" id="IPR032821">
    <property type="entry name" value="PKS_assoc"/>
</dbReference>
<dbReference type="InterPro" id="IPR014030">
    <property type="entry name" value="Ketoacyl_synth_N"/>
</dbReference>
<dbReference type="Gene3D" id="3.40.47.10">
    <property type="match status" value="1"/>
</dbReference>
<feature type="domain" description="Ketosynthase family 3 (KS3)" evidence="3">
    <location>
        <begin position="17"/>
        <end position="435"/>
    </location>
</feature>
<evidence type="ECO:0000259" key="3">
    <source>
        <dbReference type="PROSITE" id="PS52004"/>
    </source>
</evidence>
<reference evidence="4 5" key="1">
    <citation type="submission" date="2024-06" db="EMBL/GenBank/DDBJ databases">
        <title>The Natural Products Discovery Center: Release of the First 8490 Sequenced Strains for Exploring Actinobacteria Biosynthetic Diversity.</title>
        <authorList>
            <person name="Kalkreuter E."/>
            <person name="Kautsar S.A."/>
            <person name="Yang D."/>
            <person name="Bader C.D."/>
            <person name="Teijaro C.N."/>
            <person name="Fluegel L."/>
            <person name="Davis C.M."/>
            <person name="Simpson J.R."/>
            <person name="Lauterbach L."/>
            <person name="Steele A.D."/>
            <person name="Gui C."/>
            <person name="Meng S."/>
            <person name="Li G."/>
            <person name="Viehrig K."/>
            <person name="Ye F."/>
            <person name="Su P."/>
            <person name="Kiefer A.F."/>
            <person name="Nichols A."/>
            <person name="Cepeda A.J."/>
            <person name="Yan W."/>
            <person name="Fan B."/>
            <person name="Jiang Y."/>
            <person name="Adhikari A."/>
            <person name="Zheng C.-J."/>
            <person name="Schuster L."/>
            <person name="Cowan T.M."/>
            <person name="Smanski M.J."/>
            <person name="Chevrette M.G."/>
            <person name="De Carvalho L.P.S."/>
            <person name="Shen B."/>
        </authorList>
    </citation>
    <scope>NUCLEOTIDE SEQUENCE [LARGE SCALE GENOMIC DNA]</scope>
    <source>
        <strain evidence="4 5">NPDC045705</strain>
    </source>
</reference>
<dbReference type="PROSITE" id="PS52004">
    <property type="entry name" value="KS3_2"/>
    <property type="match status" value="1"/>
</dbReference>
<dbReference type="SMART" id="SM00825">
    <property type="entry name" value="PKS_KS"/>
    <property type="match status" value="1"/>
</dbReference>
<dbReference type="EMBL" id="JBEZAM010000041">
    <property type="protein sequence ID" value="MEU7296359.1"/>
    <property type="molecule type" value="Genomic_DNA"/>
</dbReference>
<dbReference type="RefSeq" id="WP_359212193.1">
    <property type="nucleotide sequence ID" value="NZ_JBEZAM010000041.1"/>
</dbReference>
<dbReference type="Pfam" id="PF00109">
    <property type="entry name" value="ketoacyl-synt"/>
    <property type="match status" value="1"/>
</dbReference>
<dbReference type="Pfam" id="PF16197">
    <property type="entry name" value="KAsynt_C_assoc"/>
    <property type="match status" value="1"/>
</dbReference>
<dbReference type="InterPro" id="IPR016035">
    <property type="entry name" value="Acyl_Trfase/lysoPLipase"/>
</dbReference>
<protein>
    <submittedName>
        <fullName evidence="4">Beta-ketoacyl synthase N-terminal-like domain-containing protein</fullName>
    </submittedName>
</protein>
<accession>A0ABV3D1N1</accession>
<evidence type="ECO:0000256" key="2">
    <source>
        <dbReference type="ARBA" id="ARBA00023268"/>
    </source>
</evidence>
<keyword evidence="5" id="KW-1185">Reference proteome</keyword>
<comment type="caution">
    <text evidence="4">The sequence shown here is derived from an EMBL/GenBank/DDBJ whole genome shotgun (WGS) entry which is preliminary data.</text>
</comment>
<evidence type="ECO:0000313" key="5">
    <source>
        <dbReference type="Proteomes" id="UP001551210"/>
    </source>
</evidence>
<keyword evidence="2" id="KW-0511">Multifunctional enzyme</keyword>
<dbReference type="CDD" id="cd00833">
    <property type="entry name" value="PKS"/>
    <property type="match status" value="1"/>
</dbReference>
<gene>
    <name evidence="4" type="ORF">AB0A76_24655</name>
</gene>
<dbReference type="InterPro" id="IPR020841">
    <property type="entry name" value="PKS_Beta-ketoAc_synthase_dom"/>
</dbReference>
<organism evidence="4 5">
    <name type="scientific">Streptomyces exfoliatus</name>
    <name type="common">Streptomyces hydrogenans</name>
    <dbReference type="NCBI Taxonomy" id="1905"/>
    <lineage>
        <taxon>Bacteria</taxon>
        <taxon>Bacillati</taxon>
        <taxon>Actinomycetota</taxon>
        <taxon>Actinomycetes</taxon>
        <taxon>Kitasatosporales</taxon>
        <taxon>Streptomycetaceae</taxon>
        <taxon>Streptomyces</taxon>
    </lineage>
</organism>
<dbReference type="Proteomes" id="UP001551210">
    <property type="component" value="Unassembled WGS sequence"/>
</dbReference>
<dbReference type="InterPro" id="IPR001227">
    <property type="entry name" value="Ac_transferase_dom_sf"/>
</dbReference>
<keyword evidence="1" id="KW-0808">Transferase</keyword>
<dbReference type="SUPFAM" id="SSF52151">
    <property type="entry name" value="FabD/lysophospholipase-like"/>
    <property type="match status" value="1"/>
</dbReference>
<dbReference type="InterPro" id="IPR014031">
    <property type="entry name" value="Ketoacyl_synth_C"/>
</dbReference>
<dbReference type="Gene3D" id="3.40.366.10">
    <property type="entry name" value="Malonyl-Coenzyme A Acyl Carrier Protein, domain 2"/>
    <property type="match status" value="1"/>
</dbReference>
<proteinExistence type="predicted"/>